<dbReference type="PANTHER" id="PTHR30535:SF34">
    <property type="entry name" value="MOLYBDATE-BINDING PROTEIN MOLA"/>
    <property type="match status" value="1"/>
</dbReference>
<reference evidence="2 3" key="1">
    <citation type="journal article" date="2018" name="Int. J. Syst. Evol. Microbiol.">
        <title>Zhouia spongiae sp. nov., isolated from a marine sponge.</title>
        <authorList>
            <person name="Zhuang L."/>
            <person name="Lin B."/>
            <person name="Qin F."/>
            <person name="Luo L."/>
        </authorList>
    </citation>
    <scope>NUCLEOTIDE SEQUENCE [LARGE SCALE GENOMIC DNA]</scope>
    <source>
        <strain evidence="2 3">HN-Y44</strain>
    </source>
</reference>
<dbReference type="SUPFAM" id="SSF53807">
    <property type="entry name" value="Helical backbone' metal receptor"/>
    <property type="match status" value="1"/>
</dbReference>
<name>A0ABY3YJ91_9FLAO</name>
<sequence>MRFLIFVLSCSFCFLSCKQDKKPNTNILSETATGIPKTPKYAKRFTVTDYGNYKEILVNAPWPGSTKQFKYLLVEKGTEIPDHDDNTVVIQTPIEKVVVVSTTNIPALEYLEVENKLVGFPTTKFISSKKTRTLIEHGTVKDLGNDLEINFELLLELNPELVVGFSVNGNNKTLTQIERLGIPVVLDGAWVEEHPLGRAEWIKFIAAFFNKEEKADSIFNSIETDYLKAKQTAETVPHVPVVFSGDMFKDVWNVPGGNSFIAKYLEDANTDYLWKENKNTGSIQLNFESVLDKAQNAEMWIGAGNYNNKAEMEKKYQGYTLFDAYKTNNIYTYTKNRDNPDGLIYYELGPLRPDLILKDIIKIAHPELLPNYETYFFKRLE</sequence>
<protein>
    <submittedName>
        <fullName evidence="2">ABC transporter substrate-binding protein</fullName>
    </submittedName>
</protein>
<dbReference type="Proteomes" id="UP000829476">
    <property type="component" value="Chromosome"/>
</dbReference>
<dbReference type="RefSeq" id="WP_242936085.1">
    <property type="nucleotide sequence ID" value="NZ_CP094326.1"/>
</dbReference>
<proteinExistence type="predicted"/>
<feature type="domain" description="Fe/B12 periplasmic-binding" evidence="1">
    <location>
        <begin position="96"/>
        <end position="368"/>
    </location>
</feature>
<dbReference type="InterPro" id="IPR050902">
    <property type="entry name" value="ABC_Transporter_SBP"/>
</dbReference>
<evidence type="ECO:0000313" key="3">
    <source>
        <dbReference type="Proteomes" id="UP000829476"/>
    </source>
</evidence>
<dbReference type="PANTHER" id="PTHR30535">
    <property type="entry name" value="VITAMIN B12-BINDING PROTEIN"/>
    <property type="match status" value="1"/>
</dbReference>
<dbReference type="InterPro" id="IPR002491">
    <property type="entry name" value="ABC_transptr_periplasmic_BD"/>
</dbReference>
<evidence type="ECO:0000259" key="1">
    <source>
        <dbReference type="PROSITE" id="PS50983"/>
    </source>
</evidence>
<dbReference type="Pfam" id="PF01497">
    <property type="entry name" value="Peripla_BP_2"/>
    <property type="match status" value="1"/>
</dbReference>
<dbReference type="Gene3D" id="3.40.50.1980">
    <property type="entry name" value="Nitrogenase molybdenum iron protein domain"/>
    <property type="match status" value="2"/>
</dbReference>
<evidence type="ECO:0000313" key="2">
    <source>
        <dbReference type="EMBL" id="UNY97674.1"/>
    </source>
</evidence>
<organism evidence="2 3">
    <name type="scientific">Zhouia spongiae</name>
    <dbReference type="NCBI Taxonomy" id="2202721"/>
    <lineage>
        <taxon>Bacteria</taxon>
        <taxon>Pseudomonadati</taxon>
        <taxon>Bacteroidota</taxon>
        <taxon>Flavobacteriia</taxon>
        <taxon>Flavobacteriales</taxon>
        <taxon>Flavobacteriaceae</taxon>
        <taxon>Zhouia</taxon>
    </lineage>
</organism>
<keyword evidence="3" id="KW-1185">Reference proteome</keyword>
<dbReference type="PROSITE" id="PS50983">
    <property type="entry name" value="FE_B12_PBP"/>
    <property type="match status" value="1"/>
</dbReference>
<gene>
    <name evidence="2" type="ORF">MQE36_11325</name>
</gene>
<dbReference type="EMBL" id="CP094326">
    <property type="protein sequence ID" value="UNY97674.1"/>
    <property type="molecule type" value="Genomic_DNA"/>
</dbReference>
<accession>A0ABY3YJ91</accession>